<keyword evidence="3" id="KW-1185">Reference proteome</keyword>
<evidence type="ECO:0000256" key="1">
    <source>
        <dbReference type="SAM" id="MobiDB-lite"/>
    </source>
</evidence>
<gene>
    <name evidence="2" type="ORF">CRHIZ90672A_00016995</name>
</gene>
<protein>
    <submittedName>
        <fullName evidence="2">Uncharacterized protein</fullName>
    </submittedName>
</protein>
<dbReference type="EMBL" id="CABFNQ020000452">
    <property type="protein sequence ID" value="CAH0015901.1"/>
    <property type="molecule type" value="Genomic_DNA"/>
</dbReference>
<proteinExistence type="predicted"/>
<accession>A0A9N9V336</accession>
<name>A0A9N9V336_9HYPO</name>
<sequence length="1099" mass="122494">MQASIKRVATIQSVTSRLRSASLTHGPSKPQHASSAAQLPRTKIGPASEHLLAELLALYWKGVERDVALILRTLTEWQHEDALPEEHDPLIYGYETFLDQVCQSRREDGWKDRSSYGDDYSGAFANRAYEVLANAESEQRRDAVRELVGYQDGKHLSDHTLRQRARLLLQSAQWLDFDKVVEHREPLHNGLRLAPAQIHLALDPQKTPPVLKAESVLCRRCSSAIRGSMFVGPGGPNDVICQNCYFGSDSYGRPDWHKRYKSCCLDGDITTGVSQALCNCKTLTKVSDGKPKPLFPISSDKSSRNKHGPCALMAVDNTLAEAKFDSTRLKTDKTLSLSDYKGLMKKESDKSREKDNKLGKKQTPDLTYYMPEFGIDKFQKEGGGTPPYLRPAMPQQPFGHVHMALRFGTVLIENGVANTDGGVVITTRGPLRLAHFDEASDGDGSSLLISGSERTLYRQNRPRTPKRHKLMAKQIVGGAFCGFLDEGAEEHIIDILIDGSSETQSEKTPHDAIATIMLEVKHYLIDHVELHLSTIASRLIDKKFELAWNFSSNTCKDFCDSLLNVGMYQSLFAPQVSQFNKSPSYLMSFVCRPGPLLADFPWSKYDVPQGLVEEYLLRIQHGRHEDSDFIDSLSEYWSDFGAFGEAPYKYQDLFPWDCTEAYGRNPSKCGSCNISKHVWAFPHDSWSAISMHMARESFLYSPSSSEKGQSDNQGWFQNRMRVLLAQSALLAVAAAMAKSPEMQVGTRWLSSAAGEAISKDRVKLGGIHRAQPYSHHYEKGMGASYFVSDWVASSGRLEDYERKREQRMKLAEKGQNGWNSKNMRARTETKFRRRIRRASLTGLAYLRMIFLHMWQLGYLARTMGEAAMEEAEGILVEVEAVAREVLVVIQGEAMVVVDVEEDAVAAVMVFRLLKRHSLPSGEPNTPYPVLRSRLGQDPIPGTQQQAPQSPVLAEFTHVPRDHHLALDLIPAGGLEPPRQARQALLLLGILGREDQPLRLRVAEPPRLAVHHELLRAAEVDWLPPSGLSSSTGWPIRADMSALLAVNLAGYHWQNSPRGSSGLKKKIGGSGPKVVEDGKLAPVVSVILVPSDVLFIVTVH</sequence>
<comment type="caution">
    <text evidence="2">The sequence shown here is derived from an EMBL/GenBank/DDBJ whole genome shotgun (WGS) entry which is preliminary data.</text>
</comment>
<feature type="non-terminal residue" evidence="2">
    <location>
        <position position="1099"/>
    </location>
</feature>
<dbReference type="OrthoDB" id="4455544at2759"/>
<dbReference type="Proteomes" id="UP000696573">
    <property type="component" value="Unassembled WGS sequence"/>
</dbReference>
<feature type="compositionally biased region" description="Polar residues" evidence="1">
    <location>
        <begin position="18"/>
        <end position="37"/>
    </location>
</feature>
<organism evidence="2 3">
    <name type="scientific">Clonostachys rhizophaga</name>
    <dbReference type="NCBI Taxonomy" id="160324"/>
    <lineage>
        <taxon>Eukaryota</taxon>
        <taxon>Fungi</taxon>
        <taxon>Dikarya</taxon>
        <taxon>Ascomycota</taxon>
        <taxon>Pezizomycotina</taxon>
        <taxon>Sordariomycetes</taxon>
        <taxon>Hypocreomycetidae</taxon>
        <taxon>Hypocreales</taxon>
        <taxon>Bionectriaceae</taxon>
        <taxon>Clonostachys</taxon>
    </lineage>
</organism>
<evidence type="ECO:0000313" key="2">
    <source>
        <dbReference type="EMBL" id="CAH0015901.1"/>
    </source>
</evidence>
<evidence type="ECO:0000313" key="3">
    <source>
        <dbReference type="Proteomes" id="UP000696573"/>
    </source>
</evidence>
<reference evidence="2" key="1">
    <citation type="submission" date="2021-10" db="EMBL/GenBank/DDBJ databases">
        <authorList>
            <person name="Piombo E."/>
        </authorList>
    </citation>
    <scope>NUCLEOTIDE SEQUENCE</scope>
</reference>
<dbReference type="AlphaFoldDB" id="A0A9N9V336"/>
<feature type="region of interest" description="Disordered" evidence="1">
    <location>
        <begin position="18"/>
        <end position="39"/>
    </location>
</feature>